<organism evidence="2 3">
    <name type="scientific">Xylanibacter rarus</name>
    <dbReference type="NCBI Taxonomy" id="1676614"/>
    <lineage>
        <taxon>Bacteria</taxon>
        <taxon>Pseudomonadati</taxon>
        <taxon>Bacteroidota</taxon>
        <taxon>Bacteroidia</taxon>
        <taxon>Bacteroidales</taxon>
        <taxon>Prevotellaceae</taxon>
        <taxon>Xylanibacter</taxon>
    </lineage>
</organism>
<feature type="signal peptide" evidence="1">
    <location>
        <begin position="1"/>
        <end position="20"/>
    </location>
</feature>
<evidence type="ECO:0000313" key="3">
    <source>
        <dbReference type="Proteomes" id="UP000036951"/>
    </source>
</evidence>
<evidence type="ECO:0000313" key="2">
    <source>
        <dbReference type="EMBL" id="KOO69404.1"/>
    </source>
</evidence>
<reference evidence="2 3" key="1">
    <citation type="submission" date="2015-06" db="EMBL/GenBank/DDBJ databases">
        <title>Prevotella sp. 109, sp. nov., a novel member of the family Prevotellaceae isolated from human faeces.</title>
        <authorList>
            <person name="Shkoporov A.N."/>
            <person name="Chaplin A.V."/>
            <person name="Kafarskaia L.I."/>
            <person name="Efimov B.A."/>
        </authorList>
    </citation>
    <scope>NUCLEOTIDE SEQUENCE [LARGE SCALE GENOMIC DNA]</scope>
    <source>
        <strain evidence="2 3">109</strain>
    </source>
</reference>
<dbReference type="Pfam" id="PF16819">
    <property type="entry name" value="DUF5074"/>
    <property type="match status" value="1"/>
</dbReference>
<dbReference type="Proteomes" id="UP000036951">
    <property type="component" value="Unassembled WGS sequence"/>
</dbReference>
<dbReference type="PROSITE" id="PS51257">
    <property type="entry name" value="PROKAR_LIPOPROTEIN"/>
    <property type="match status" value="1"/>
</dbReference>
<name>A0A8E1R0P6_9BACT</name>
<accession>A0A8E1R0P6</accession>
<keyword evidence="3" id="KW-1185">Reference proteome</keyword>
<evidence type="ECO:0000256" key="1">
    <source>
        <dbReference type="SAM" id="SignalP"/>
    </source>
</evidence>
<dbReference type="AlphaFoldDB" id="A0A8E1R0P6"/>
<gene>
    <name evidence="2" type="ORF">ACU52_03415</name>
</gene>
<proteinExistence type="predicted"/>
<dbReference type="EMBL" id="LFQU01000003">
    <property type="protein sequence ID" value="KOO69404.1"/>
    <property type="molecule type" value="Genomic_DNA"/>
</dbReference>
<protein>
    <recommendedName>
        <fullName evidence="4">Lipoprotein</fullName>
    </recommendedName>
</protein>
<feature type="chain" id="PRO_5034914153" description="Lipoprotein" evidence="1">
    <location>
        <begin position="21"/>
        <end position="371"/>
    </location>
</feature>
<sequence>MKKFLSFAAIALCVSFTSCSDDDDNYGPKPIDVSTGAFIVNSGNMSSQISGSITSIDYSTQTAAQKVFQAANGRNLGTTPNDALIYGDKMYIVVTGENTVEVVNKNTMVSVGTIKTTEVMGADKGETPRRLAAGNGKIYVSTFKGYVAAIDTASLNLDKIYQAGSYPEGIAIDGNMLYVANSSYGNGQNPSISYINLTDGSVTNLTDPLITNPVGISVIDGTLYVMDSGLYDSNYNQYGAGVKKITADKKVTNLIDATMMATDKKNIYVINAPYSYVSPVTPTYSVYNIASGEVKTFITDNLPFSPSAIGVDPVNGYVFITSYSKNPDTGYASYTTDGYVNMYKEDGTFVKMFSTGVGPNAIAFNTGVVYE</sequence>
<dbReference type="SUPFAM" id="SSF63825">
    <property type="entry name" value="YWTD domain"/>
    <property type="match status" value="2"/>
</dbReference>
<dbReference type="OrthoDB" id="792648at2"/>
<dbReference type="Gene3D" id="2.130.10.10">
    <property type="entry name" value="YVTN repeat-like/Quinoprotein amine dehydrogenase"/>
    <property type="match status" value="1"/>
</dbReference>
<dbReference type="InterPro" id="IPR031815">
    <property type="entry name" value="DUF5074"/>
</dbReference>
<comment type="caution">
    <text evidence="2">The sequence shown here is derived from an EMBL/GenBank/DDBJ whole genome shotgun (WGS) entry which is preliminary data.</text>
</comment>
<dbReference type="InterPro" id="IPR015943">
    <property type="entry name" value="WD40/YVTN_repeat-like_dom_sf"/>
</dbReference>
<keyword evidence="1" id="KW-0732">Signal</keyword>
<evidence type="ECO:0008006" key="4">
    <source>
        <dbReference type="Google" id="ProtNLM"/>
    </source>
</evidence>
<dbReference type="RefSeq" id="WP_053397759.1">
    <property type="nucleotide sequence ID" value="NZ_LFQU01000003.1"/>
</dbReference>